<feature type="domain" description="ABC transporter" evidence="4">
    <location>
        <begin position="254"/>
        <end position="486"/>
    </location>
</feature>
<dbReference type="SMART" id="SM00382">
    <property type="entry name" value="AAA"/>
    <property type="match status" value="2"/>
</dbReference>
<keyword evidence="2" id="KW-0547">Nucleotide-binding</keyword>
<evidence type="ECO:0000256" key="3">
    <source>
        <dbReference type="ARBA" id="ARBA00022840"/>
    </source>
</evidence>
<dbReference type="SUPFAM" id="SSF52540">
    <property type="entry name" value="P-loop containing nucleoside triphosphate hydrolases"/>
    <property type="match status" value="2"/>
</dbReference>
<reference evidence="5 6" key="1">
    <citation type="journal article" date="2017" name="Genome Med.">
        <title>A novel Ruminococcus gnavus clade enriched in inflammatory bowel disease patients.</title>
        <authorList>
            <person name="Hall A.B."/>
            <person name="Yassour M."/>
            <person name="Sauk J."/>
            <person name="Garner A."/>
            <person name="Jiang X."/>
            <person name="Arthur T."/>
            <person name="Lagoudas G.K."/>
            <person name="Vatanen T."/>
            <person name="Fornelos N."/>
            <person name="Wilson R."/>
            <person name="Bertha M."/>
            <person name="Cohen M."/>
            <person name="Garber J."/>
            <person name="Khalili H."/>
            <person name="Gevers D."/>
            <person name="Ananthakrishnan A.N."/>
            <person name="Kugathasan S."/>
            <person name="Lander E.S."/>
            <person name="Blainey P."/>
            <person name="Vlamakis H."/>
            <person name="Xavier R.J."/>
            <person name="Huttenhower C."/>
        </authorList>
    </citation>
    <scope>NUCLEOTIDE SEQUENCE [LARGE SCALE GENOMIC DNA]</scope>
    <source>
        <strain evidence="5 6">RJX1118</strain>
    </source>
</reference>
<dbReference type="GO" id="GO:0015833">
    <property type="term" value="P:peptide transport"/>
    <property type="evidence" value="ECO:0007669"/>
    <property type="project" value="InterPro"/>
</dbReference>
<dbReference type="InterPro" id="IPR003593">
    <property type="entry name" value="AAA+_ATPase"/>
</dbReference>
<gene>
    <name evidence="5" type="ORF">CDL18_09305</name>
</gene>
<dbReference type="InterPro" id="IPR013563">
    <property type="entry name" value="Oligopep_ABC_C"/>
</dbReference>
<accession>A0A2N5NHR7</accession>
<dbReference type="PANTHER" id="PTHR43776">
    <property type="entry name" value="TRANSPORT ATP-BINDING PROTEIN"/>
    <property type="match status" value="1"/>
</dbReference>
<keyword evidence="3 5" id="KW-0067">ATP-binding</keyword>
<name>A0A2N5NHR7_MEDGN</name>
<dbReference type="GO" id="GO:0016887">
    <property type="term" value="F:ATP hydrolysis activity"/>
    <property type="evidence" value="ECO:0007669"/>
    <property type="project" value="InterPro"/>
</dbReference>
<dbReference type="NCBIfam" id="TIGR01727">
    <property type="entry name" value="oligo_HPY"/>
    <property type="match status" value="1"/>
</dbReference>
<organism evidence="5 6">
    <name type="scientific">Mediterraneibacter gnavus</name>
    <name type="common">Ruminococcus gnavus</name>
    <dbReference type="NCBI Taxonomy" id="33038"/>
    <lineage>
        <taxon>Bacteria</taxon>
        <taxon>Bacillati</taxon>
        <taxon>Bacillota</taxon>
        <taxon>Clostridia</taxon>
        <taxon>Lachnospirales</taxon>
        <taxon>Lachnospiraceae</taxon>
        <taxon>Mediterraneibacter</taxon>
    </lineage>
</organism>
<dbReference type="EMBL" id="NIHM01000011">
    <property type="protein sequence ID" value="PLT54756.1"/>
    <property type="molecule type" value="Genomic_DNA"/>
</dbReference>
<keyword evidence="1" id="KW-0813">Transport</keyword>
<dbReference type="Pfam" id="PF08352">
    <property type="entry name" value="oligo_HPY"/>
    <property type="match status" value="2"/>
</dbReference>
<dbReference type="GO" id="GO:0005524">
    <property type="term" value="F:ATP binding"/>
    <property type="evidence" value="ECO:0007669"/>
    <property type="project" value="UniProtKB-KW"/>
</dbReference>
<evidence type="ECO:0000313" key="6">
    <source>
        <dbReference type="Proteomes" id="UP000234849"/>
    </source>
</evidence>
<comment type="caution">
    <text evidence="5">The sequence shown here is derived from an EMBL/GenBank/DDBJ whole genome shotgun (WGS) entry which is preliminary data.</text>
</comment>
<dbReference type="CDD" id="cd03257">
    <property type="entry name" value="ABC_NikE_OppD_transporters"/>
    <property type="match status" value="2"/>
</dbReference>
<sequence>MKLLEVENLTVQYPGSANPACKVSFQVESGELLGIAGASGAGKSTAMLALMGILPEQVQITSEKLKQHGTKAMIFQDASASLNPLVRVGKQLTETILAHQRCTGKEARERAETLLDEVGIQDPGQRMKQYPFELSGGMKQRVAIAIALACNPDLIIADEPTTALDVTVQRQILDLLKKIAEETHTAIVLVSHDLGVIASMCSRVLVMKEGRIVEEGSMEQIFYEPAHPYTKKLSDMARKLYQVPEKKKTGEVILRTQGLGRSFVKKSLFGKSRSLEAVEPLSFEIHKGETFGLVGESGSGKTTLARMLTGIILPSCGSFSCEGKIQMIFQEASASFDPEFSLERILEEPLVIQKKGSKKEREKRVAEMLGLVQMEKIDVRKTTAALSGGQRQRIAVARALLLNPELLICDESFSSQDILTQSRLLELLEEIQRKTQLSYMFISHDLQVVRRISQRMGVMYLGSMVEQGLTAEIYEEPWHPYTKELLRAMLPLDPKKAARQKRLILKETRNRSQDTENGCPYAPRCRYAMECCHKEKPGSYRFGEREVRCFLYSEAHTKKRAKDYHMTSQI</sequence>
<evidence type="ECO:0000259" key="4">
    <source>
        <dbReference type="PROSITE" id="PS50893"/>
    </source>
</evidence>
<dbReference type="NCBIfam" id="NF008453">
    <property type="entry name" value="PRK11308.1"/>
    <property type="match status" value="2"/>
</dbReference>
<dbReference type="PROSITE" id="PS00211">
    <property type="entry name" value="ABC_TRANSPORTER_1"/>
    <property type="match status" value="2"/>
</dbReference>
<dbReference type="AlphaFoldDB" id="A0A2N5NHR7"/>
<dbReference type="InterPro" id="IPR003439">
    <property type="entry name" value="ABC_transporter-like_ATP-bd"/>
</dbReference>
<evidence type="ECO:0000313" key="5">
    <source>
        <dbReference type="EMBL" id="PLT54756.1"/>
    </source>
</evidence>
<dbReference type="RefSeq" id="WP_101879759.1">
    <property type="nucleotide sequence ID" value="NZ_NIHM01000011.1"/>
</dbReference>
<evidence type="ECO:0000256" key="1">
    <source>
        <dbReference type="ARBA" id="ARBA00022448"/>
    </source>
</evidence>
<dbReference type="InterPro" id="IPR017871">
    <property type="entry name" value="ABC_transporter-like_CS"/>
</dbReference>
<dbReference type="InterPro" id="IPR027417">
    <property type="entry name" value="P-loop_NTPase"/>
</dbReference>
<dbReference type="Pfam" id="PF00005">
    <property type="entry name" value="ABC_tran"/>
    <property type="match status" value="2"/>
</dbReference>
<dbReference type="GO" id="GO:0055085">
    <property type="term" value="P:transmembrane transport"/>
    <property type="evidence" value="ECO:0007669"/>
    <property type="project" value="UniProtKB-ARBA"/>
</dbReference>
<dbReference type="Gene3D" id="3.40.50.300">
    <property type="entry name" value="P-loop containing nucleotide triphosphate hydrolases"/>
    <property type="match status" value="2"/>
</dbReference>
<proteinExistence type="predicted"/>
<dbReference type="Proteomes" id="UP000234849">
    <property type="component" value="Unassembled WGS sequence"/>
</dbReference>
<dbReference type="InterPro" id="IPR050319">
    <property type="entry name" value="ABC_transp_ATP-bind"/>
</dbReference>
<feature type="domain" description="ABC transporter" evidence="4">
    <location>
        <begin position="4"/>
        <end position="234"/>
    </location>
</feature>
<evidence type="ECO:0000256" key="2">
    <source>
        <dbReference type="ARBA" id="ARBA00022741"/>
    </source>
</evidence>
<dbReference type="PROSITE" id="PS50893">
    <property type="entry name" value="ABC_TRANSPORTER_2"/>
    <property type="match status" value="2"/>
</dbReference>
<protein>
    <submittedName>
        <fullName evidence="5">Glutathione ABC transporter ATP-binding protein</fullName>
    </submittedName>
</protein>